<evidence type="ECO:0000313" key="3">
    <source>
        <dbReference type="Proteomes" id="UP000281594"/>
    </source>
</evidence>
<sequence>MRATRRSAELSKFAALPVLGALLISLVGARFARREKLAAVWFVAKGFACVVYGLLVFRVRHPAGMGGGSPQAPTVVAFAPPPRMRGSHRWSAHGVGVDDVVSGM</sequence>
<feature type="transmembrane region" description="Helical" evidence="1">
    <location>
        <begin position="39"/>
        <end position="57"/>
    </location>
</feature>
<dbReference type="RefSeq" id="WP_020869006.1">
    <property type="nucleotide sequence ID" value="NC_022785.1"/>
</dbReference>
<keyword evidence="1" id="KW-1133">Transmembrane helix</keyword>
<reference evidence="2 3" key="1">
    <citation type="journal article" date="2018" name="J. Biol. Chem.">
        <title>Discovery of the actinoplanic acid pathway in Streptomyces rapamycinicus reveals a genetically conserved synergism with rapamycin.</title>
        <authorList>
            <person name="Mrak P."/>
            <person name="Krastel P."/>
            <person name="Pivk Lukancic P."/>
            <person name="Tao J."/>
            <person name="Pistorius D."/>
            <person name="Moore C.M."/>
        </authorList>
    </citation>
    <scope>NUCLEOTIDE SEQUENCE [LARGE SCALE GENOMIC DNA]</scope>
    <source>
        <strain evidence="2 3">NRRL 5491</strain>
    </source>
</reference>
<protein>
    <submittedName>
        <fullName evidence="2">Uncharacterized protein</fullName>
    </submittedName>
</protein>
<dbReference type="HOGENOM" id="CLU_2248643_0_0_11"/>
<evidence type="ECO:0000313" key="2">
    <source>
        <dbReference type="EMBL" id="RLV81390.1"/>
    </source>
</evidence>
<name>A0A0A0NF01_STRRN</name>
<keyword evidence="1" id="KW-0472">Membrane</keyword>
<keyword evidence="1" id="KW-0812">Transmembrane</keyword>
<dbReference type="Proteomes" id="UP000281594">
    <property type="component" value="Unassembled WGS sequence"/>
</dbReference>
<comment type="caution">
    <text evidence="2">The sequence shown here is derived from an EMBL/GenBank/DDBJ whole genome shotgun (WGS) entry which is preliminary data.</text>
</comment>
<organism evidence="2 3">
    <name type="scientific">Streptomyces rapamycinicus (strain ATCC 29253 / DSM 41530 / NRRL 5491 / AYB-994)</name>
    <name type="common">Streptomyces hygroscopicus (strain ATCC 29253)</name>
    <dbReference type="NCBI Taxonomy" id="1343740"/>
    <lineage>
        <taxon>Bacteria</taxon>
        <taxon>Bacillati</taxon>
        <taxon>Actinomycetota</taxon>
        <taxon>Actinomycetes</taxon>
        <taxon>Kitasatosporales</taxon>
        <taxon>Streptomycetaceae</taxon>
        <taxon>Streptomyces</taxon>
        <taxon>Streptomyces violaceusniger group</taxon>
    </lineage>
</organism>
<dbReference type="AlphaFoldDB" id="A0A0A0NF01"/>
<evidence type="ECO:0000256" key="1">
    <source>
        <dbReference type="SAM" id="Phobius"/>
    </source>
</evidence>
<accession>A0A0A0NF01</accession>
<proteinExistence type="predicted"/>
<dbReference type="EMBL" id="QYCY01000001">
    <property type="protein sequence ID" value="RLV81390.1"/>
    <property type="molecule type" value="Genomic_DNA"/>
</dbReference>
<gene>
    <name evidence="2" type="ORF">D3C57_123435</name>
</gene>
<dbReference type="KEGG" id="src:M271_20140"/>